<sequence>MPYLLFILLLLGACSSPEEVGEMLEQEESTLPTTVFGYRGGWGSENYIRYHDGNLYRNAYAGLRTNEPDNRLNRDDLATDENNWNVVGPAPQDVIEAVRALPMGGLVEIEKTEDCPALAADGGCPYVGVVRGGEGGGYLDWYGDFPDRPAVAQYMQRVSDLVEKYGQ</sequence>
<accession>A0A840E8S7</accession>
<evidence type="ECO:0000313" key="2">
    <source>
        <dbReference type="Proteomes" id="UP000576209"/>
    </source>
</evidence>
<evidence type="ECO:0000313" key="1">
    <source>
        <dbReference type="EMBL" id="MBB4080122.1"/>
    </source>
</evidence>
<organism evidence="1 2">
    <name type="scientific">Neolewinella aquimaris</name>
    <dbReference type="NCBI Taxonomy" id="1835722"/>
    <lineage>
        <taxon>Bacteria</taxon>
        <taxon>Pseudomonadati</taxon>
        <taxon>Bacteroidota</taxon>
        <taxon>Saprospiria</taxon>
        <taxon>Saprospirales</taxon>
        <taxon>Lewinellaceae</taxon>
        <taxon>Neolewinella</taxon>
    </lineage>
</organism>
<protein>
    <submittedName>
        <fullName evidence="1">Uncharacterized protein</fullName>
    </submittedName>
</protein>
<keyword evidence="2" id="KW-1185">Reference proteome</keyword>
<reference evidence="1 2" key="1">
    <citation type="submission" date="2020-08" db="EMBL/GenBank/DDBJ databases">
        <title>Genomic Encyclopedia of Type Strains, Phase IV (KMG-IV): sequencing the most valuable type-strain genomes for metagenomic binning, comparative biology and taxonomic classification.</title>
        <authorList>
            <person name="Goeker M."/>
        </authorList>
    </citation>
    <scope>NUCLEOTIDE SEQUENCE [LARGE SCALE GENOMIC DNA]</scope>
    <source>
        <strain evidence="1 2">DSM 105137</strain>
    </source>
</reference>
<dbReference type="EMBL" id="JACIFF010000007">
    <property type="protein sequence ID" value="MBB4080122.1"/>
    <property type="molecule type" value="Genomic_DNA"/>
</dbReference>
<dbReference type="Proteomes" id="UP000576209">
    <property type="component" value="Unassembled WGS sequence"/>
</dbReference>
<name>A0A840E8S7_9BACT</name>
<comment type="caution">
    <text evidence="1">The sequence shown here is derived from an EMBL/GenBank/DDBJ whole genome shotgun (WGS) entry which is preliminary data.</text>
</comment>
<dbReference type="AlphaFoldDB" id="A0A840E8S7"/>
<gene>
    <name evidence="1" type="ORF">GGR28_002752</name>
</gene>
<proteinExistence type="predicted"/>
<dbReference type="RefSeq" id="WP_183496361.1">
    <property type="nucleotide sequence ID" value="NZ_JACIFF010000007.1"/>
</dbReference>